<dbReference type="InterPro" id="IPR052378">
    <property type="entry name" value="NosR_regulator"/>
</dbReference>
<dbReference type="InterPro" id="IPR017896">
    <property type="entry name" value="4Fe4S_Fe-S-bd"/>
</dbReference>
<protein>
    <submittedName>
        <fullName evidence="6">Ferredoxin</fullName>
    </submittedName>
</protein>
<feature type="transmembrane region" description="Helical" evidence="4">
    <location>
        <begin position="554"/>
        <end position="574"/>
    </location>
</feature>
<evidence type="ECO:0000259" key="5">
    <source>
        <dbReference type="SMART" id="SM00900"/>
    </source>
</evidence>
<dbReference type="InterPro" id="IPR011399">
    <property type="entry name" value="NosR"/>
</dbReference>
<dbReference type="GO" id="GO:0003677">
    <property type="term" value="F:DNA binding"/>
    <property type="evidence" value="ECO:0007669"/>
    <property type="project" value="InterPro"/>
</dbReference>
<gene>
    <name evidence="6" type="ORF">BIT28_22645</name>
</gene>
<evidence type="ECO:0000313" key="7">
    <source>
        <dbReference type="Proteomes" id="UP000186905"/>
    </source>
</evidence>
<dbReference type="Pfam" id="PF04205">
    <property type="entry name" value="FMN_bind"/>
    <property type="match status" value="1"/>
</dbReference>
<feature type="transmembrane region" description="Helical" evidence="4">
    <location>
        <begin position="453"/>
        <end position="479"/>
    </location>
</feature>
<name>A0A1Q9GLL7_9GAMM</name>
<dbReference type="AlphaFoldDB" id="A0A1Q9GLL7"/>
<feature type="domain" description="FMN-binding" evidence="5">
    <location>
        <begin position="87"/>
        <end position="180"/>
    </location>
</feature>
<dbReference type="PIRSF" id="PIRSF036354">
    <property type="entry name" value="NosR"/>
    <property type="match status" value="1"/>
</dbReference>
<feature type="transmembrane region" description="Helical" evidence="4">
    <location>
        <begin position="491"/>
        <end position="511"/>
    </location>
</feature>
<proteinExistence type="predicted"/>
<dbReference type="EMBL" id="MJIL01000075">
    <property type="protein sequence ID" value="OLQ75439.1"/>
    <property type="molecule type" value="Genomic_DNA"/>
</dbReference>
<dbReference type="SUPFAM" id="SSF54862">
    <property type="entry name" value="4Fe-4S ferredoxins"/>
    <property type="match status" value="1"/>
</dbReference>
<evidence type="ECO:0000256" key="3">
    <source>
        <dbReference type="ARBA" id="ARBA00023136"/>
    </source>
</evidence>
<evidence type="ECO:0000313" key="6">
    <source>
        <dbReference type="EMBL" id="OLQ75439.1"/>
    </source>
</evidence>
<dbReference type="Pfam" id="PF12801">
    <property type="entry name" value="Fer4_5"/>
    <property type="match status" value="2"/>
</dbReference>
<dbReference type="OrthoDB" id="9806398at2"/>
<sequence>MVKTINLIITAILRVLLLCSLFLGGIAPAHALFVSPPKDPLPLIKETFPTATRIEDKQGEPPVWQVYRNDDVLGYAFETNDIAEIPAYSGEPVNMLVAIDPNGNYLTAKVLEHHEPIILAGIPEQKLWRFADQYTGLSVKDRIKVGGNENQGYVAVDGLSGATVTVMVMNVAITKAATKVAQSLGIVKKEQGIIQPPSTIHQDQFEKANWLQLTGDGSIRKLYLTNEKIDEAFVGTDAEHIDNAPADEKQDMFAEIYYALADVPTIGRNLFGDADFDWLTSSLKPGEHLVAVLGNGYSFKGSGYVRGGIFDRIQIHQGENEVSFRDLDHNRVTDLYIDGAPSFQEMSVFRVQAHHELDPGASWQLELLVRRQTGPIDSIFTSFKGSYDMLEKYVDTPPAIVPEPELSLTQQVWKERQVEVVILLALLGVLLLILFFQDILVRHPTFVHNLRHGFLAITVVFIGWAWSGQLSVVNVFTFLQALMSDFSWDLFLLDPIIFTLWCAAAVTVLLWGRAVYCGWLCPFGALQELVNQFARHFRIPQFELPYAVHERLWAIKYLILLVLFGISLDSLALAEQFAEIEPFKTTFLLKFDREWPFIAWAAFLILINLINRKPFCRYLCPLGAALSVPSGMRLFSWLKRRPDCGTPCKTCAKECEIQAIQPDGEINMRECHYCLDCQITYYNEEKCPPLKKLARKKRRSTELDIPVTVTD</sequence>
<feature type="transmembrane region" description="Helical" evidence="4">
    <location>
        <begin position="594"/>
        <end position="611"/>
    </location>
</feature>
<accession>A0A1Q9GLL7</accession>
<dbReference type="InterPro" id="IPR007329">
    <property type="entry name" value="FMN-bd"/>
</dbReference>
<dbReference type="GO" id="GO:0005886">
    <property type="term" value="C:plasma membrane"/>
    <property type="evidence" value="ECO:0007669"/>
    <property type="project" value="UniProtKB-SubCell"/>
</dbReference>
<organism evidence="6 7">
    <name type="scientific">Photobacterium proteolyticum</name>
    <dbReference type="NCBI Taxonomy" id="1903952"/>
    <lineage>
        <taxon>Bacteria</taxon>
        <taxon>Pseudomonadati</taxon>
        <taxon>Pseudomonadota</taxon>
        <taxon>Gammaproteobacteria</taxon>
        <taxon>Vibrionales</taxon>
        <taxon>Vibrionaceae</taxon>
        <taxon>Photobacterium</taxon>
    </lineage>
</organism>
<dbReference type="GO" id="GO:0045893">
    <property type="term" value="P:positive regulation of DNA-templated transcription"/>
    <property type="evidence" value="ECO:0007669"/>
    <property type="project" value="InterPro"/>
</dbReference>
<evidence type="ECO:0000256" key="1">
    <source>
        <dbReference type="ARBA" id="ARBA00004236"/>
    </source>
</evidence>
<keyword evidence="4" id="KW-1133">Transmembrane helix</keyword>
<reference evidence="6 7" key="1">
    <citation type="submission" date="2016-09" db="EMBL/GenBank/DDBJ databases">
        <title>Photobacterium proteolyticum sp. nov. a protease producing bacterium isolated from ocean sediments of Laizhou Bay.</title>
        <authorList>
            <person name="Li Y."/>
        </authorList>
    </citation>
    <scope>NUCLEOTIDE SEQUENCE [LARGE SCALE GENOMIC DNA]</scope>
    <source>
        <strain evidence="6 7">13-12</strain>
    </source>
</reference>
<keyword evidence="3 4" id="KW-0472">Membrane</keyword>
<keyword evidence="7" id="KW-1185">Reference proteome</keyword>
<dbReference type="GO" id="GO:0010181">
    <property type="term" value="F:FMN binding"/>
    <property type="evidence" value="ECO:0007669"/>
    <property type="project" value="InterPro"/>
</dbReference>
<comment type="subcellular location">
    <subcellularLocation>
        <location evidence="1">Cell membrane</location>
    </subcellularLocation>
</comment>
<evidence type="ECO:0000256" key="2">
    <source>
        <dbReference type="ARBA" id="ARBA00022475"/>
    </source>
</evidence>
<dbReference type="PANTHER" id="PTHR30224:SF4">
    <property type="entry name" value="ELECTRON TRANSPORT PROTEIN YCCM-RELATED"/>
    <property type="match status" value="1"/>
</dbReference>
<feature type="transmembrane region" description="Helical" evidence="4">
    <location>
        <begin position="420"/>
        <end position="441"/>
    </location>
</feature>
<dbReference type="NCBIfam" id="NF046105">
    <property type="entry name" value="TransRegNosR"/>
    <property type="match status" value="1"/>
</dbReference>
<keyword evidence="2" id="KW-1003">Cell membrane</keyword>
<evidence type="ECO:0000256" key="4">
    <source>
        <dbReference type="SAM" id="Phobius"/>
    </source>
</evidence>
<dbReference type="SMART" id="SM00900">
    <property type="entry name" value="FMN_bind"/>
    <property type="match status" value="1"/>
</dbReference>
<dbReference type="Proteomes" id="UP000186905">
    <property type="component" value="Unassembled WGS sequence"/>
</dbReference>
<dbReference type="STRING" id="1903952.BIT28_22645"/>
<dbReference type="PANTHER" id="PTHR30224">
    <property type="entry name" value="ELECTRON TRANSPORT PROTEIN"/>
    <property type="match status" value="1"/>
</dbReference>
<keyword evidence="4" id="KW-0812">Transmembrane</keyword>
<comment type="caution">
    <text evidence="6">The sequence shown here is derived from an EMBL/GenBank/DDBJ whole genome shotgun (WGS) entry which is preliminary data.</text>
</comment>